<reference evidence="3 4" key="1">
    <citation type="journal article" date="2024" name="Commun. Biol.">
        <title>Comparative genomic analysis of thermophilic fungi reveals convergent evolutionary adaptations and gene losses.</title>
        <authorList>
            <person name="Steindorff A.S."/>
            <person name="Aguilar-Pontes M.V."/>
            <person name="Robinson A.J."/>
            <person name="Andreopoulos B."/>
            <person name="LaButti K."/>
            <person name="Kuo A."/>
            <person name="Mondo S."/>
            <person name="Riley R."/>
            <person name="Otillar R."/>
            <person name="Haridas S."/>
            <person name="Lipzen A."/>
            <person name="Grimwood J."/>
            <person name="Schmutz J."/>
            <person name="Clum A."/>
            <person name="Reid I.D."/>
            <person name="Moisan M.C."/>
            <person name="Butler G."/>
            <person name="Nguyen T.T.M."/>
            <person name="Dewar K."/>
            <person name="Conant G."/>
            <person name="Drula E."/>
            <person name="Henrissat B."/>
            <person name="Hansel C."/>
            <person name="Singer S."/>
            <person name="Hutchinson M.I."/>
            <person name="de Vries R.P."/>
            <person name="Natvig D.O."/>
            <person name="Powell A.J."/>
            <person name="Tsang A."/>
            <person name="Grigoriev I.V."/>
        </authorList>
    </citation>
    <scope>NUCLEOTIDE SEQUENCE [LARGE SCALE GENOMIC DNA]</scope>
    <source>
        <strain evidence="3 4">ATCC 24622</strain>
    </source>
</reference>
<keyword evidence="2" id="KW-0812">Transmembrane</keyword>
<feature type="repeat" description="RCC1" evidence="1">
    <location>
        <begin position="324"/>
        <end position="385"/>
    </location>
</feature>
<dbReference type="PROSITE" id="PS00626">
    <property type="entry name" value="RCC1_2"/>
    <property type="match status" value="1"/>
</dbReference>
<name>A0ABR3Y8F5_9PEZI</name>
<evidence type="ECO:0000256" key="2">
    <source>
        <dbReference type="SAM" id="Phobius"/>
    </source>
</evidence>
<dbReference type="SUPFAM" id="SSF50985">
    <property type="entry name" value="RCC1/BLIP-II"/>
    <property type="match status" value="1"/>
</dbReference>
<keyword evidence="4" id="KW-1185">Reference proteome</keyword>
<dbReference type="PANTHER" id="PTHR47563:SF1">
    <property type="entry name" value="PROTEIN FMP25, MITOCHONDRIAL"/>
    <property type="match status" value="1"/>
</dbReference>
<keyword evidence="2" id="KW-0472">Membrane</keyword>
<dbReference type="Gene3D" id="2.130.10.30">
    <property type="entry name" value="Regulator of chromosome condensation 1/beta-lactamase-inhibitor protein II"/>
    <property type="match status" value="2"/>
</dbReference>
<proteinExistence type="predicted"/>
<dbReference type="EMBL" id="JAZHXJ010000004">
    <property type="protein sequence ID" value="KAL1884122.1"/>
    <property type="molecule type" value="Genomic_DNA"/>
</dbReference>
<feature type="repeat" description="RCC1" evidence="1">
    <location>
        <begin position="260"/>
        <end position="323"/>
    </location>
</feature>
<keyword evidence="2" id="KW-1133">Transmembrane helix</keyword>
<dbReference type="PANTHER" id="PTHR47563">
    <property type="entry name" value="PROTEIN FMP25, MITOCHONDRIAL"/>
    <property type="match status" value="1"/>
</dbReference>
<protein>
    <submittedName>
        <fullName evidence="3">Uncharacterized protein</fullName>
    </submittedName>
</protein>
<organism evidence="3 4">
    <name type="scientific">Phialemonium thermophilum</name>
    <dbReference type="NCBI Taxonomy" id="223376"/>
    <lineage>
        <taxon>Eukaryota</taxon>
        <taxon>Fungi</taxon>
        <taxon>Dikarya</taxon>
        <taxon>Ascomycota</taxon>
        <taxon>Pezizomycotina</taxon>
        <taxon>Sordariomycetes</taxon>
        <taxon>Sordariomycetidae</taxon>
        <taxon>Cephalothecales</taxon>
        <taxon>Cephalothecaceae</taxon>
        <taxon>Phialemonium</taxon>
    </lineage>
</organism>
<feature type="transmembrane region" description="Helical" evidence="2">
    <location>
        <begin position="38"/>
        <end position="58"/>
    </location>
</feature>
<dbReference type="InterPro" id="IPR009091">
    <property type="entry name" value="RCC1/BLIP-II"/>
</dbReference>
<gene>
    <name evidence="3" type="ORF">VTK73DRAFT_6791</name>
</gene>
<evidence type="ECO:0000313" key="3">
    <source>
        <dbReference type="EMBL" id="KAL1884122.1"/>
    </source>
</evidence>
<dbReference type="Pfam" id="PF13540">
    <property type="entry name" value="RCC1_2"/>
    <property type="match status" value="1"/>
</dbReference>
<comment type="caution">
    <text evidence="3">The sequence shown here is derived from an EMBL/GenBank/DDBJ whole genome shotgun (WGS) entry which is preliminary data.</text>
</comment>
<dbReference type="InterPro" id="IPR000408">
    <property type="entry name" value="Reg_chr_condens"/>
</dbReference>
<dbReference type="PROSITE" id="PS50012">
    <property type="entry name" value="RCC1_3"/>
    <property type="match status" value="2"/>
</dbReference>
<evidence type="ECO:0000256" key="1">
    <source>
        <dbReference type="PROSITE-ProRule" id="PRU00235"/>
    </source>
</evidence>
<evidence type="ECO:0000313" key="4">
    <source>
        <dbReference type="Proteomes" id="UP001586593"/>
    </source>
</evidence>
<dbReference type="Proteomes" id="UP001586593">
    <property type="component" value="Unassembled WGS sequence"/>
</dbReference>
<dbReference type="Pfam" id="PF00415">
    <property type="entry name" value="RCC1"/>
    <property type="match status" value="1"/>
</dbReference>
<sequence length="577" mass="61992">MRSRFVLSARRASAQAFVVQRMRYASSARRTKLSTGRVLGLFSVAVLSGVGLLAYPILTQREPVKPQRAEIEFEPSGRQMTKEDSTLLNSQVRKSWERPGVYAWGSNAGRVAAPDSDEAVIKTARRIPFFDGQLLRDLKLDRHFGAAVTEGGDLVQWGTGYSKTSASPTVTLRGKDLVKIALSKDRIIALSSNGSVYSLPVAAADQAAGEKQSNASWLPFWSSPASISYRSIKPNGLRRGEKIVDISSGLEHCLMLTSKGRVFSAASSTEDFPSKGQLGIPGLSWETRPQGPYDEPHEVAGLRGFDITQIATGDYHSLALDRNGNVFSFGDNSAGQLGFEPDPESPHIDVPSPLPFKILYRGSGLLPRVTSVAAGGLNSFFTVAAAEAPTETGNRLQGPHSASRGVIADTWACGEGIHGSLGTGKWTHISNAPSKIKALSNLAEYDEKTKQVVPIGLSRISAGSTHVCAVLDNSTNTSAGRSSDSRETWGNDVLFWGGNEHYQLGTGRRNNVPTPVHIGALDGSDDVGMRAKGAEFLRFQVAPRTTTRLGEEGKGRKATVEQRVECGRYVTAVYSAT</sequence>
<dbReference type="InterPro" id="IPR053245">
    <property type="entry name" value="MitoProcess-Associated"/>
</dbReference>
<accession>A0ABR3Y8F5</accession>